<feature type="signal peptide" evidence="1">
    <location>
        <begin position="1"/>
        <end position="20"/>
    </location>
</feature>
<organism evidence="2 3">
    <name type="scientific">Polypedilum vanderplanki</name>
    <name type="common">Sleeping chironomid midge</name>
    <dbReference type="NCBI Taxonomy" id="319348"/>
    <lineage>
        <taxon>Eukaryota</taxon>
        <taxon>Metazoa</taxon>
        <taxon>Ecdysozoa</taxon>
        <taxon>Arthropoda</taxon>
        <taxon>Hexapoda</taxon>
        <taxon>Insecta</taxon>
        <taxon>Pterygota</taxon>
        <taxon>Neoptera</taxon>
        <taxon>Endopterygota</taxon>
        <taxon>Diptera</taxon>
        <taxon>Nematocera</taxon>
        <taxon>Chironomoidea</taxon>
        <taxon>Chironomidae</taxon>
        <taxon>Chironominae</taxon>
        <taxon>Polypedilum</taxon>
        <taxon>Polypedilum</taxon>
    </lineage>
</organism>
<comment type="caution">
    <text evidence="2">The sequence shown here is derived from an EMBL/GenBank/DDBJ whole genome shotgun (WGS) entry which is preliminary data.</text>
</comment>
<feature type="chain" id="PRO_5039925200" evidence="1">
    <location>
        <begin position="21"/>
        <end position="153"/>
    </location>
</feature>
<dbReference type="EMBL" id="JADBJN010000001">
    <property type="protein sequence ID" value="KAG5684078.1"/>
    <property type="molecule type" value="Genomic_DNA"/>
</dbReference>
<dbReference type="Proteomes" id="UP001107558">
    <property type="component" value="Chromosome 1"/>
</dbReference>
<protein>
    <submittedName>
        <fullName evidence="2">Uncharacterized protein</fullName>
    </submittedName>
</protein>
<gene>
    <name evidence="2" type="ORF">PVAND_013327</name>
</gene>
<evidence type="ECO:0000313" key="2">
    <source>
        <dbReference type="EMBL" id="KAG5684078.1"/>
    </source>
</evidence>
<keyword evidence="1" id="KW-0732">Signal</keyword>
<evidence type="ECO:0000256" key="1">
    <source>
        <dbReference type="SAM" id="SignalP"/>
    </source>
</evidence>
<proteinExistence type="predicted"/>
<dbReference type="AlphaFoldDB" id="A0A9J6CR30"/>
<reference evidence="2" key="1">
    <citation type="submission" date="2021-03" db="EMBL/GenBank/DDBJ databases">
        <title>Chromosome level genome of the anhydrobiotic midge Polypedilum vanderplanki.</title>
        <authorList>
            <person name="Yoshida Y."/>
            <person name="Kikawada T."/>
            <person name="Gusev O."/>
        </authorList>
    </citation>
    <scope>NUCLEOTIDE SEQUENCE</scope>
    <source>
        <strain evidence="2">NIAS01</strain>
        <tissue evidence="2">Whole body or cell culture</tissue>
    </source>
</reference>
<accession>A0A9J6CR30</accession>
<sequence>MKSLVIITIIFSFGIFSATADLQSLLDPILNDLITNANSLVNSAFDSWQTGLDNECARTAADAFFNQTTIAFDRITVLQDNNQITGATNYILSGIRWKSKQKYSQNMRDARDVCTSDTSHDYSTCLRAGAVAQVQNTVNNYMKLLLVTKLSTV</sequence>
<name>A0A9J6CR30_POLVA</name>
<keyword evidence="3" id="KW-1185">Reference proteome</keyword>
<evidence type="ECO:0000313" key="3">
    <source>
        <dbReference type="Proteomes" id="UP001107558"/>
    </source>
</evidence>